<reference evidence="2 3" key="1">
    <citation type="submission" date="2021-01" db="EMBL/GenBank/DDBJ databases">
        <title>FDA dAtabase for Regulatory Grade micrObial Sequences (FDA-ARGOS): Supporting development and validation of Infectious Disease Dx tests.</title>
        <authorList>
            <person name="Sproer C."/>
            <person name="Gronow S."/>
            <person name="Severitt S."/>
            <person name="Schroder I."/>
            <person name="Tallon L."/>
            <person name="Sadzewicz L."/>
            <person name="Zhao X."/>
            <person name="Boylan J."/>
            <person name="Ott S."/>
            <person name="Bowen H."/>
            <person name="Vavikolanu K."/>
            <person name="Mehta A."/>
            <person name="Aluvathingal J."/>
            <person name="Nadendla S."/>
            <person name="Lowell S."/>
            <person name="Myers T."/>
            <person name="Yan Y."/>
            <person name="Sichtig H."/>
        </authorList>
    </citation>
    <scope>NUCLEOTIDE SEQUENCE [LARGE SCALE GENOMIC DNA]</scope>
    <source>
        <strain evidence="2 3">FDAARGOS_1141</strain>
    </source>
</reference>
<dbReference type="Proteomes" id="UP000595498">
    <property type="component" value="Chromosome"/>
</dbReference>
<accession>A0ABX7CNW4</accession>
<keyword evidence="3" id="KW-1185">Reference proteome</keyword>
<gene>
    <name evidence="2" type="ORF">I6I98_00315</name>
</gene>
<feature type="signal peptide" evidence="1">
    <location>
        <begin position="1"/>
        <end position="21"/>
    </location>
</feature>
<feature type="chain" id="PRO_5045658984" evidence="1">
    <location>
        <begin position="22"/>
        <end position="99"/>
    </location>
</feature>
<proteinExistence type="predicted"/>
<evidence type="ECO:0000313" key="2">
    <source>
        <dbReference type="EMBL" id="QQT53757.1"/>
    </source>
</evidence>
<protein>
    <submittedName>
        <fullName evidence="2">Uncharacterized protein</fullName>
    </submittedName>
</protein>
<keyword evidence="1" id="KW-0732">Signal</keyword>
<evidence type="ECO:0000313" key="3">
    <source>
        <dbReference type="Proteomes" id="UP000595498"/>
    </source>
</evidence>
<evidence type="ECO:0000256" key="1">
    <source>
        <dbReference type="SAM" id="SignalP"/>
    </source>
</evidence>
<sequence length="99" mass="11456">MMKRRIFLQQSSLLGASFLFAKHLNAFGKESVDMESYYTLFQNPSTAQRPFVRWWWNGNKINKNELLRELKLLKDAGIGGVEINPCSSRKAYPLFLGEI</sequence>
<organism evidence="2 3">
    <name type="scientific">Sphingobacterium multivorum</name>
    <dbReference type="NCBI Taxonomy" id="28454"/>
    <lineage>
        <taxon>Bacteria</taxon>
        <taxon>Pseudomonadati</taxon>
        <taxon>Bacteroidota</taxon>
        <taxon>Sphingobacteriia</taxon>
        <taxon>Sphingobacteriales</taxon>
        <taxon>Sphingobacteriaceae</taxon>
        <taxon>Sphingobacterium</taxon>
    </lineage>
</organism>
<dbReference type="EMBL" id="CP068224">
    <property type="protein sequence ID" value="QQT53757.1"/>
    <property type="molecule type" value="Genomic_DNA"/>
</dbReference>
<name>A0ABX7CNW4_SPHMU</name>